<dbReference type="Proteomes" id="UP000215902">
    <property type="component" value="Unassembled WGS sequence"/>
</dbReference>
<evidence type="ECO:0000256" key="2">
    <source>
        <dbReference type="ARBA" id="ARBA00022837"/>
    </source>
</evidence>
<dbReference type="PROSITE" id="PS50004">
    <property type="entry name" value="C2"/>
    <property type="match status" value="1"/>
</dbReference>
<dbReference type="OrthoDB" id="5973539at2759"/>
<dbReference type="GO" id="GO:0046928">
    <property type="term" value="P:regulation of neurotransmitter secretion"/>
    <property type="evidence" value="ECO:0007669"/>
    <property type="project" value="TreeGrafter"/>
</dbReference>
<dbReference type="GO" id="GO:0030672">
    <property type="term" value="C:synaptic vesicle membrane"/>
    <property type="evidence" value="ECO:0007669"/>
    <property type="project" value="TreeGrafter"/>
</dbReference>
<keyword evidence="6" id="KW-1185">Reference proteome</keyword>
<feature type="transmembrane region" description="Helical" evidence="3">
    <location>
        <begin position="613"/>
        <end position="639"/>
    </location>
</feature>
<dbReference type="InterPro" id="IPR000008">
    <property type="entry name" value="C2_dom"/>
</dbReference>
<dbReference type="InterPro" id="IPR035892">
    <property type="entry name" value="C2_domain_sf"/>
</dbReference>
<gene>
    <name evidence="5" type="ORF">BOX15_Mlig020070g1</name>
</gene>
<evidence type="ECO:0000256" key="1">
    <source>
        <dbReference type="ARBA" id="ARBA00022723"/>
    </source>
</evidence>
<reference evidence="5 6" key="1">
    <citation type="submission" date="2017-06" db="EMBL/GenBank/DDBJ databases">
        <title>A platform for efficient transgenesis in Macrostomum lignano, a flatworm model organism for stem cell research.</title>
        <authorList>
            <person name="Berezikov E."/>
        </authorList>
    </citation>
    <scope>NUCLEOTIDE SEQUENCE [LARGE SCALE GENOMIC DNA]</scope>
    <source>
        <strain evidence="5">DV1</strain>
        <tissue evidence="5">Whole organism</tissue>
    </source>
</reference>
<evidence type="ECO:0000256" key="3">
    <source>
        <dbReference type="SAM" id="Phobius"/>
    </source>
</evidence>
<dbReference type="STRING" id="282301.A0A267DWE7"/>
<evidence type="ECO:0000259" key="4">
    <source>
        <dbReference type="PROSITE" id="PS50004"/>
    </source>
</evidence>
<comment type="caution">
    <text evidence="5">The sequence shown here is derived from an EMBL/GenBank/DDBJ whole genome shotgun (WGS) entry which is preliminary data.</text>
</comment>
<protein>
    <recommendedName>
        <fullName evidence="4">C2 domain-containing protein</fullName>
    </recommendedName>
</protein>
<dbReference type="GO" id="GO:0005509">
    <property type="term" value="F:calcium ion binding"/>
    <property type="evidence" value="ECO:0007669"/>
    <property type="project" value="TreeGrafter"/>
</dbReference>
<dbReference type="EMBL" id="NIVC01003179">
    <property type="protein sequence ID" value="PAA52812.1"/>
    <property type="molecule type" value="Genomic_DNA"/>
</dbReference>
<dbReference type="Pfam" id="PF00168">
    <property type="entry name" value="C2"/>
    <property type="match status" value="2"/>
</dbReference>
<evidence type="ECO:0000313" key="5">
    <source>
        <dbReference type="EMBL" id="PAA52812.1"/>
    </source>
</evidence>
<dbReference type="AlphaFoldDB" id="A0A267DWE7"/>
<proteinExistence type="predicted"/>
<feature type="domain" description="C2" evidence="4">
    <location>
        <begin position="1"/>
        <end position="107"/>
    </location>
</feature>
<keyword evidence="2" id="KW-0106">Calcium</keyword>
<accession>A0A267DWE7</accession>
<keyword evidence="3" id="KW-0472">Membrane</keyword>
<dbReference type="SUPFAM" id="SSF49562">
    <property type="entry name" value="C2 domain (Calcium/lipid-binding domain, CaLB)"/>
    <property type="match status" value="2"/>
</dbReference>
<dbReference type="SMART" id="SM00239">
    <property type="entry name" value="C2"/>
    <property type="match status" value="1"/>
</dbReference>
<dbReference type="PANTHER" id="PTHR45911:SF4">
    <property type="entry name" value="MULTIPLE C2 AND TRANSMEMBRANE DOMAIN-CONTAINING PROTEIN"/>
    <property type="match status" value="1"/>
</dbReference>
<sequence length="679" mass="73938">MDPASYRLHLRLIRGSGLVVRDSTGSSDPYVLFRLADKQLGRSRVINQCLEPVWDEEFNFAIDSLTGELELRVYDRDLLSIRDDYMGRCLLPLAALRPGQQQLSLRLPLADETGQAAEACMGDLQFTAALLPAAVNAATKPAQMQESIVNVGLIDIVGLTTTSSSSCGPDSADDSTLSNRPLYAQLQLGEQICRSRLAHRGHGWDEDLRMPLPLSARHRQLDVAVYERHLTSQDILLGRARVPLLPAESRWGGDLIVAPLLDHPAGGPAVRLTLDLLPSLADAGGDKDEYDFDDDFGGDGAIGCLGVRVAAAELLKPGAGANSAAGAFCTVRLGNSQLSARLAEASGRSRELRFRVRDLHSELQVAVFEEAKRQQQQPVLLGRLALRLPQLLDGADARGSRSSWHGLKDKRLEAWTGGRLRLETRLRYSWIGAAVRAIGPRQPQLRDRPEAKLRLRLVRRDARRCAAFIETAARVGAFANSCFQWEDPARSAAALASCVAIVWNLQPFMLPLAPLALLLLNWLARLCQPAEDRPMVQTAVDPSGGKADFSVDESAAAAGVDDEADTDDLSWLQRARAAQDLLLRLQDGLDVAASSAERLRNLAGWREPRISCLAVALLAAASLALGLLPLRLLALAWGVNKFSKKLLRPGADDSNELLNLLSRVPSDVDLERTRPLPPP</sequence>
<organism evidence="5 6">
    <name type="scientific">Macrostomum lignano</name>
    <dbReference type="NCBI Taxonomy" id="282301"/>
    <lineage>
        <taxon>Eukaryota</taxon>
        <taxon>Metazoa</taxon>
        <taxon>Spiralia</taxon>
        <taxon>Lophotrochozoa</taxon>
        <taxon>Platyhelminthes</taxon>
        <taxon>Rhabditophora</taxon>
        <taxon>Macrostomorpha</taxon>
        <taxon>Macrostomida</taxon>
        <taxon>Macrostomidae</taxon>
        <taxon>Macrostomum</taxon>
    </lineage>
</organism>
<keyword evidence="3" id="KW-0812">Transmembrane</keyword>
<keyword evidence="3" id="KW-1133">Transmembrane helix</keyword>
<dbReference type="Gene3D" id="2.60.40.150">
    <property type="entry name" value="C2 domain"/>
    <property type="match status" value="1"/>
</dbReference>
<dbReference type="PANTHER" id="PTHR45911">
    <property type="entry name" value="C2 DOMAIN-CONTAINING PROTEIN"/>
    <property type="match status" value="1"/>
</dbReference>
<keyword evidence="1" id="KW-0479">Metal-binding</keyword>
<name>A0A267DWE7_9PLAT</name>
<evidence type="ECO:0000313" key="6">
    <source>
        <dbReference type="Proteomes" id="UP000215902"/>
    </source>
</evidence>